<sequence>MKKERMSVTLALQVVNFLFLCLVVLPTEPHPVARVVTLFLILVIRLRMVMEVIPLFNLTSVESLMNRMVLRRMKDSISLVSELSRETDHSCTLRDQIDGLIS</sequence>
<organism evidence="2 3">
    <name type="scientific">Ancylostoma caninum</name>
    <name type="common">Dog hookworm</name>
    <dbReference type="NCBI Taxonomy" id="29170"/>
    <lineage>
        <taxon>Eukaryota</taxon>
        <taxon>Metazoa</taxon>
        <taxon>Ecdysozoa</taxon>
        <taxon>Nematoda</taxon>
        <taxon>Chromadorea</taxon>
        <taxon>Rhabditida</taxon>
        <taxon>Rhabditina</taxon>
        <taxon>Rhabditomorpha</taxon>
        <taxon>Strongyloidea</taxon>
        <taxon>Ancylostomatidae</taxon>
        <taxon>Ancylostomatinae</taxon>
        <taxon>Ancylostoma</taxon>
    </lineage>
</organism>
<name>A0A368G657_ANCCA</name>
<keyword evidence="3" id="KW-1185">Reference proteome</keyword>
<accession>A0A368G657</accession>
<evidence type="ECO:0000313" key="3">
    <source>
        <dbReference type="Proteomes" id="UP000252519"/>
    </source>
</evidence>
<evidence type="ECO:0000313" key="2">
    <source>
        <dbReference type="EMBL" id="RCN39911.1"/>
    </source>
</evidence>
<proteinExistence type="predicted"/>
<keyword evidence="1" id="KW-0812">Transmembrane</keyword>
<reference evidence="2 3" key="1">
    <citation type="submission" date="2014-10" db="EMBL/GenBank/DDBJ databases">
        <title>Draft genome of the hookworm Ancylostoma caninum.</title>
        <authorList>
            <person name="Mitreva M."/>
        </authorList>
    </citation>
    <scope>NUCLEOTIDE SEQUENCE [LARGE SCALE GENOMIC DNA]</scope>
    <source>
        <strain evidence="2 3">Baltimore</strain>
    </source>
</reference>
<comment type="caution">
    <text evidence="2">The sequence shown here is derived from an EMBL/GenBank/DDBJ whole genome shotgun (WGS) entry which is preliminary data.</text>
</comment>
<feature type="transmembrane region" description="Helical" evidence="1">
    <location>
        <begin position="36"/>
        <end position="58"/>
    </location>
</feature>
<evidence type="ECO:0000256" key="1">
    <source>
        <dbReference type="SAM" id="Phobius"/>
    </source>
</evidence>
<dbReference type="EMBL" id="JOJR01000314">
    <property type="protein sequence ID" value="RCN39911.1"/>
    <property type="molecule type" value="Genomic_DNA"/>
</dbReference>
<keyword evidence="1" id="KW-0472">Membrane</keyword>
<dbReference type="AlphaFoldDB" id="A0A368G657"/>
<protein>
    <submittedName>
        <fullName evidence="2">Uncharacterized protein</fullName>
    </submittedName>
</protein>
<gene>
    <name evidence="2" type="ORF">ANCCAN_14181</name>
</gene>
<dbReference type="Proteomes" id="UP000252519">
    <property type="component" value="Unassembled WGS sequence"/>
</dbReference>
<keyword evidence="1" id="KW-1133">Transmembrane helix</keyword>